<dbReference type="InterPro" id="IPR010982">
    <property type="entry name" value="Lambda_DNA-bd_dom_sf"/>
</dbReference>
<dbReference type="SUPFAM" id="SSF51294">
    <property type="entry name" value="Hedgehog/intein (Hint) domain"/>
    <property type="match status" value="1"/>
</dbReference>
<evidence type="ECO:0000256" key="11">
    <source>
        <dbReference type="ARBA" id="ARBA00023125"/>
    </source>
</evidence>
<evidence type="ECO:0000256" key="5">
    <source>
        <dbReference type="ARBA" id="ARBA00022741"/>
    </source>
</evidence>
<evidence type="ECO:0000256" key="6">
    <source>
        <dbReference type="ARBA" id="ARBA00022801"/>
    </source>
</evidence>
<dbReference type="NCBIfam" id="TIGR01445">
    <property type="entry name" value="intein_Nterm"/>
    <property type="match status" value="1"/>
</dbReference>
<evidence type="ECO:0000256" key="17">
    <source>
        <dbReference type="RuleBase" id="RU362085"/>
    </source>
</evidence>
<dbReference type="InterPro" id="IPR030934">
    <property type="entry name" value="Intein_C"/>
</dbReference>
<dbReference type="InterPro" id="IPR007692">
    <property type="entry name" value="DNA_helicase_DnaB"/>
</dbReference>
<keyword evidence="12" id="KW-0413">Isomerase</keyword>
<keyword evidence="3 17" id="KW-0235">DNA replication</keyword>
<reference evidence="20 21" key="1">
    <citation type="journal article" date="2016" name="Nat. Commun.">
        <title>Thousands of microbial genomes shed light on interconnected biogeochemical processes in an aquifer system.</title>
        <authorList>
            <person name="Anantharaman K."/>
            <person name="Brown C.T."/>
            <person name="Hug L.A."/>
            <person name="Sharon I."/>
            <person name="Castelle C.J."/>
            <person name="Probst A.J."/>
            <person name="Thomas B.C."/>
            <person name="Singh A."/>
            <person name="Wilkins M.J."/>
            <person name="Karaoz U."/>
            <person name="Brodie E.L."/>
            <person name="Williams K.H."/>
            <person name="Hubbard S.S."/>
            <person name="Banfield J.F."/>
        </authorList>
    </citation>
    <scope>NUCLEOTIDE SEQUENCE [LARGE SCALE GENOMIC DNA]</scope>
</reference>
<dbReference type="InterPro" id="IPR006142">
    <property type="entry name" value="INTEIN"/>
</dbReference>
<keyword evidence="7 17" id="KW-0347">Helicase</keyword>
<dbReference type="GO" id="GO:0003677">
    <property type="term" value="F:DNA binding"/>
    <property type="evidence" value="ECO:0007669"/>
    <property type="project" value="UniProtKB-UniRule"/>
</dbReference>
<dbReference type="STRING" id="1817768.A3A87_03375"/>
<accession>A0A1F6U0K2</accession>
<evidence type="ECO:0000256" key="10">
    <source>
        <dbReference type="ARBA" id="ARBA00023000"/>
    </source>
</evidence>
<dbReference type="InterPro" id="IPR003586">
    <property type="entry name" value="Hint_dom_C"/>
</dbReference>
<evidence type="ECO:0000256" key="3">
    <source>
        <dbReference type="ARBA" id="ARBA00022705"/>
    </source>
</evidence>
<dbReference type="SUPFAM" id="SSF55608">
    <property type="entry name" value="Homing endonucleases"/>
    <property type="match status" value="1"/>
</dbReference>
<keyword evidence="6 17" id="KW-0378">Hydrolase</keyword>
<dbReference type="GO" id="GO:0043139">
    <property type="term" value="F:5'-3' DNA helicase activity"/>
    <property type="evidence" value="ECO:0007669"/>
    <property type="project" value="UniProtKB-EC"/>
</dbReference>
<evidence type="ECO:0000256" key="14">
    <source>
        <dbReference type="ARBA" id="ARBA00044940"/>
    </source>
</evidence>
<name>A0A1F6U0K2_9PROT</name>
<evidence type="ECO:0000259" key="18">
    <source>
        <dbReference type="PROSITE" id="PS50819"/>
    </source>
</evidence>
<dbReference type="InterPro" id="IPR007693">
    <property type="entry name" value="DNA_helicase_DnaB-like_N"/>
</dbReference>
<dbReference type="EMBL" id="MFTC01000057">
    <property type="protein sequence ID" value="OGI50905.1"/>
    <property type="molecule type" value="Genomic_DNA"/>
</dbReference>
<dbReference type="AlphaFoldDB" id="A0A1F6U0K2"/>
<dbReference type="InterPro" id="IPR027417">
    <property type="entry name" value="P-loop_NTPase"/>
</dbReference>
<evidence type="ECO:0000256" key="7">
    <source>
        <dbReference type="ARBA" id="ARBA00022806"/>
    </source>
</evidence>
<dbReference type="InterPro" id="IPR003587">
    <property type="entry name" value="Hint_dom_N"/>
</dbReference>
<gene>
    <name evidence="20" type="ORF">A3A87_03375</name>
</gene>
<feature type="domain" description="DOD-type homing endonuclease" evidence="18">
    <location>
        <begin position="459"/>
        <end position="541"/>
    </location>
</feature>
<keyword evidence="5 17" id="KW-0547">Nucleotide-binding</keyword>
<dbReference type="GO" id="GO:0005829">
    <property type="term" value="C:cytosol"/>
    <property type="evidence" value="ECO:0007669"/>
    <property type="project" value="TreeGrafter"/>
</dbReference>
<evidence type="ECO:0000256" key="2">
    <source>
        <dbReference type="ARBA" id="ARBA00022515"/>
    </source>
</evidence>
<organism evidence="20 21">
    <name type="scientific">Candidatus Muproteobacteria bacterium RIFCSPLOWO2_01_FULL_60_18</name>
    <dbReference type="NCBI Taxonomy" id="1817768"/>
    <lineage>
        <taxon>Bacteria</taxon>
        <taxon>Pseudomonadati</taxon>
        <taxon>Pseudomonadota</taxon>
        <taxon>Candidatus Muproteobacteria</taxon>
    </lineage>
</organism>
<dbReference type="InterPro" id="IPR016136">
    <property type="entry name" value="DNA_helicase_N/primase_C"/>
</dbReference>
<dbReference type="InterPro" id="IPR001387">
    <property type="entry name" value="Cro/C1-type_HTH"/>
</dbReference>
<sequence length="942" mass="105239">PQSIEAEQSVLGGLLLDNQSWDRIADILTADDFYRREHRLIFNAVSSLCQENSPADVVTVSEWLERSGELEHAGGLAYLGSLANNTPSAANIVAYAAIVRENSVMRELVRAAGEISTAAYTPEGRSATELLDFAEKRIFDISEKGHRRGEFQPLNTLLSKAVDRIDTLFRSKSSITGVPTGFTDLDDITSGLQPSDLVIIAGRPSMGKCIVAGSRLLDPRTGRLETIEHKVKQHRGELVSLDRRGRLRVAAASHFVDDGNKPAYRVRTALGREISVTLTHPFLTLDGWKPLGELHVDDFIAVPRTLPFFGRRETPEALVKLTAYFLTDGGLTHTVPEFTNANARIRRDFIEATRHFPGLRCRLETSGGTRTPTVCVVRDFGPIRCARQAFAARLRTFLDTQRISLHALARQLDVAVATVHYWATGVSSPSVAILPRLQSALAAYPGARDVLATESFHKNGSNPVTGWLQSLGLWGLNAHGKRVPDFVFELPREQLALFLNRAFACDGSIYVQNGDQTGMSYSTVSLDLARDMQHLLLRFGLLAKLRVRRIRYRGEPRTAYELRLTRQEDIRRFVQEIGLFGKERAAERALRVSLSKRPKVNLDTIPAGVWTLIERKKGDRSWAELARALGYGDGFNLHVGKRGLSRARLRCIAEALDDEELRNLAEADVYWDRIERIEYLGRRRVYDLTVPEHHNFVAEDMLVHNTSLAMNIAENAAVGHKIPVAVFSMEMPGTQLALRMMASLGRINAHRVRTGKLDDDDWPRLTSAVSLLNEAPIFIDDSPGLTPMELRARARRLKREHGLGLILIDYLQLMTTTERTEENRATEISNITRALKGLAKELDLPVIAMSQLNRSVESRTDKRPVMSDLRESGAIEQDADVIFFIYRDEVYNKDSPVKGTADIIIGKQRNGPIGEVRLTFLGEYTRFENYISAGSAGYDGNY</sequence>
<proteinExistence type="inferred from homology"/>
<dbReference type="Pfam" id="PF00772">
    <property type="entry name" value="DnaB"/>
    <property type="match status" value="1"/>
</dbReference>
<dbReference type="InterPro" id="IPR004042">
    <property type="entry name" value="Intein_endonuc_central"/>
</dbReference>
<dbReference type="PANTHER" id="PTHR30153:SF2">
    <property type="entry name" value="REPLICATIVE DNA HELICASE"/>
    <property type="match status" value="1"/>
</dbReference>
<dbReference type="SMART" id="SM00306">
    <property type="entry name" value="HintN"/>
    <property type="match status" value="1"/>
</dbReference>
<dbReference type="SUPFAM" id="SSF48024">
    <property type="entry name" value="N-terminal domain of DnaB helicase"/>
    <property type="match status" value="1"/>
</dbReference>
<dbReference type="GO" id="GO:0016887">
    <property type="term" value="F:ATP hydrolysis activity"/>
    <property type="evidence" value="ECO:0007669"/>
    <property type="project" value="RHEA"/>
</dbReference>
<evidence type="ECO:0000313" key="21">
    <source>
        <dbReference type="Proteomes" id="UP000179037"/>
    </source>
</evidence>
<feature type="domain" description="SF4 helicase" evidence="19">
    <location>
        <begin position="171"/>
        <end position="208"/>
    </location>
</feature>
<dbReference type="PANTHER" id="PTHR30153">
    <property type="entry name" value="REPLICATIVE DNA HELICASE DNAB"/>
    <property type="match status" value="1"/>
</dbReference>
<dbReference type="CDD" id="cd00984">
    <property type="entry name" value="DnaB_C"/>
    <property type="match status" value="1"/>
</dbReference>
<comment type="catalytic activity">
    <reaction evidence="15 17">
        <text>ATP + H2O = ADP + phosphate + H(+)</text>
        <dbReference type="Rhea" id="RHEA:13065"/>
        <dbReference type="ChEBI" id="CHEBI:15377"/>
        <dbReference type="ChEBI" id="CHEBI:15378"/>
        <dbReference type="ChEBI" id="CHEBI:30616"/>
        <dbReference type="ChEBI" id="CHEBI:43474"/>
        <dbReference type="ChEBI" id="CHEBI:456216"/>
        <dbReference type="EC" id="5.6.2.3"/>
    </reaction>
</comment>
<dbReference type="GO" id="GO:0004519">
    <property type="term" value="F:endonuclease activity"/>
    <property type="evidence" value="ECO:0007669"/>
    <property type="project" value="InterPro"/>
</dbReference>
<evidence type="ECO:0000256" key="16">
    <source>
        <dbReference type="NCBIfam" id="TIGR00665"/>
    </source>
</evidence>
<dbReference type="NCBIfam" id="TIGR01443">
    <property type="entry name" value="intein_Cterm"/>
    <property type="match status" value="1"/>
</dbReference>
<evidence type="ECO:0000259" key="19">
    <source>
        <dbReference type="PROSITE" id="PS51199"/>
    </source>
</evidence>
<keyword evidence="11 17" id="KW-0238">DNA-binding</keyword>
<comment type="caution">
    <text evidence="20">The sequence shown here is derived from an EMBL/GenBank/DDBJ whole genome shotgun (WGS) entry which is preliminary data.</text>
</comment>
<comment type="similarity">
    <text evidence="1 17">Belongs to the helicase family. DnaB subfamily.</text>
</comment>
<dbReference type="InterPro" id="IPR036844">
    <property type="entry name" value="Hint_dom_sf"/>
</dbReference>
<feature type="non-terminal residue" evidence="20">
    <location>
        <position position="1"/>
    </location>
</feature>
<evidence type="ECO:0000256" key="13">
    <source>
        <dbReference type="ARBA" id="ARBA00044932"/>
    </source>
</evidence>
<dbReference type="NCBIfam" id="TIGR00665">
    <property type="entry name" value="DnaB"/>
    <property type="match status" value="1"/>
</dbReference>
<dbReference type="Pfam" id="PF14528">
    <property type="entry name" value="LAGLIDADG_3"/>
    <property type="match status" value="1"/>
</dbReference>
<dbReference type="SUPFAM" id="SSF52540">
    <property type="entry name" value="P-loop containing nucleoside triphosphate hydrolases"/>
    <property type="match status" value="2"/>
</dbReference>
<evidence type="ECO:0000256" key="4">
    <source>
        <dbReference type="ARBA" id="ARBA00022737"/>
    </source>
</evidence>
<dbReference type="Gene3D" id="1.10.860.10">
    <property type="entry name" value="DNAb Helicase, Chain A"/>
    <property type="match status" value="1"/>
</dbReference>
<dbReference type="CDD" id="cd00093">
    <property type="entry name" value="HTH_XRE"/>
    <property type="match status" value="1"/>
</dbReference>
<evidence type="ECO:0000256" key="12">
    <source>
        <dbReference type="ARBA" id="ARBA00023235"/>
    </source>
</evidence>
<dbReference type="InterPro" id="IPR007694">
    <property type="entry name" value="DNA_helicase_DnaB-like_C"/>
</dbReference>
<dbReference type="FunFam" id="1.10.860.10:FF:000001">
    <property type="entry name" value="Replicative DNA helicase"/>
    <property type="match status" value="1"/>
</dbReference>
<dbReference type="PRINTS" id="PR00379">
    <property type="entry name" value="INTEIN"/>
</dbReference>
<comment type="function">
    <text evidence="14">The intein is an endonuclease.</text>
</comment>
<dbReference type="GO" id="GO:0006269">
    <property type="term" value="P:DNA replication, synthesis of primer"/>
    <property type="evidence" value="ECO:0007669"/>
    <property type="project" value="UniProtKB-UniRule"/>
</dbReference>
<dbReference type="Pfam" id="PF14890">
    <property type="entry name" value="Intein_splicing"/>
    <property type="match status" value="1"/>
</dbReference>
<protein>
    <recommendedName>
        <fullName evidence="16 17">Replicative DNA helicase</fullName>
        <ecNumber evidence="16 17">5.6.2.3</ecNumber>
    </recommendedName>
</protein>
<dbReference type="Gene3D" id="3.40.50.300">
    <property type="entry name" value="P-loop containing nucleotide triphosphate hydrolases"/>
    <property type="match status" value="2"/>
</dbReference>
<dbReference type="InterPro" id="IPR036185">
    <property type="entry name" value="DNA_heli_DnaB-like_N_sf"/>
</dbReference>
<keyword evidence="10" id="KW-0651">Protein splicing</keyword>
<keyword evidence="2 17" id="KW-0639">Primosome</keyword>
<dbReference type="PROSITE" id="PS50818">
    <property type="entry name" value="INTEIN_C_TER"/>
    <property type="match status" value="1"/>
</dbReference>
<evidence type="ECO:0000313" key="20">
    <source>
        <dbReference type="EMBL" id="OGI50905.1"/>
    </source>
</evidence>
<dbReference type="Gene3D" id="2.170.16.10">
    <property type="entry name" value="Hedgehog/Intein (Hint) domain"/>
    <property type="match status" value="2"/>
</dbReference>
<dbReference type="Pfam" id="PF03796">
    <property type="entry name" value="DnaB_C"/>
    <property type="match status" value="2"/>
</dbReference>
<dbReference type="PROSITE" id="PS51199">
    <property type="entry name" value="SF4_HELICASE"/>
    <property type="match status" value="2"/>
</dbReference>
<dbReference type="SMART" id="SM00305">
    <property type="entry name" value="HintC"/>
    <property type="match status" value="1"/>
</dbReference>
<dbReference type="Gene3D" id="3.10.28.10">
    <property type="entry name" value="Homing endonucleases"/>
    <property type="match status" value="1"/>
</dbReference>
<dbReference type="CDD" id="cd00081">
    <property type="entry name" value="Hint"/>
    <property type="match status" value="2"/>
</dbReference>
<dbReference type="GO" id="GO:1990077">
    <property type="term" value="C:primosome complex"/>
    <property type="evidence" value="ECO:0007669"/>
    <property type="project" value="UniProtKB-UniRule"/>
</dbReference>
<keyword evidence="4" id="KW-0677">Repeat</keyword>
<dbReference type="InterPro" id="IPR004860">
    <property type="entry name" value="LAGLIDADG_dom"/>
</dbReference>
<dbReference type="InterPro" id="IPR006141">
    <property type="entry name" value="Intein_N"/>
</dbReference>
<dbReference type="EC" id="5.6.2.3" evidence="16 17"/>
<evidence type="ECO:0000256" key="15">
    <source>
        <dbReference type="ARBA" id="ARBA00048954"/>
    </source>
</evidence>
<dbReference type="PROSITE" id="PS50817">
    <property type="entry name" value="INTEIN_N_TER"/>
    <property type="match status" value="1"/>
</dbReference>
<comment type="function">
    <text evidence="13 17">The main replicative DNA helicase, it participates in initiation and elongation during chromosome replication. Travels ahead of the DNA replisome, separating dsDNA into templates for DNA synthesis. A processive ATP-dependent 5'-3' DNA helicase it has DNA-dependent ATPase activity.</text>
</comment>
<dbReference type="GO" id="GO:0005524">
    <property type="term" value="F:ATP binding"/>
    <property type="evidence" value="ECO:0007669"/>
    <property type="project" value="UniProtKB-UniRule"/>
</dbReference>
<feature type="domain" description="SF4 helicase" evidence="19">
    <location>
        <begin position="706"/>
        <end position="934"/>
    </location>
</feature>
<evidence type="ECO:0000256" key="8">
    <source>
        <dbReference type="ARBA" id="ARBA00022813"/>
    </source>
</evidence>
<dbReference type="GO" id="GO:0016539">
    <property type="term" value="P:intein-mediated protein splicing"/>
    <property type="evidence" value="ECO:0007669"/>
    <property type="project" value="InterPro"/>
</dbReference>
<dbReference type="SUPFAM" id="SSF47413">
    <property type="entry name" value="lambda repressor-like DNA-binding domains"/>
    <property type="match status" value="1"/>
</dbReference>
<evidence type="ECO:0000256" key="1">
    <source>
        <dbReference type="ARBA" id="ARBA00008428"/>
    </source>
</evidence>
<keyword evidence="9 17" id="KW-0067">ATP-binding</keyword>
<keyword evidence="8" id="KW-0068">Autocatalytic cleavage</keyword>
<dbReference type="InterPro" id="IPR027434">
    <property type="entry name" value="Homing_endonucl"/>
</dbReference>
<dbReference type="PROSITE" id="PS50819">
    <property type="entry name" value="INTEIN_ENDONUCLEASE"/>
    <property type="match status" value="1"/>
</dbReference>
<evidence type="ECO:0000256" key="9">
    <source>
        <dbReference type="ARBA" id="ARBA00022840"/>
    </source>
</evidence>
<dbReference type="Proteomes" id="UP000179037">
    <property type="component" value="Unassembled WGS sequence"/>
</dbReference>